<keyword evidence="1" id="KW-1133">Transmembrane helix</keyword>
<protein>
    <recommendedName>
        <fullName evidence="2">DUF6534 domain-containing protein</fullName>
    </recommendedName>
</protein>
<feature type="transmembrane region" description="Helical" evidence="1">
    <location>
        <begin position="197"/>
        <end position="226"/>
    </location>
</feature>
<keyword evidence="1" id="KW-0472">Membrane</keyword>
<evidence type="ECO:0000259" key="2">
    <source>
        <dbReference type="Pfam" id="PF20152"/>
    </source>
</evidence>
<proteinExistence type="predicted"/>
<feature type="transmembrane region" description="Helical" evidence="1">
    <location>
        <begin position="6"/>
        <end position="30"/>
    </location>
</feature>
<feature type="transmembrane region" description="Helical" evidence="1">
    <location>
        <begin position="232"/>
        <end position="251"/>
    </location>
</feature>
<organism evidence="3 4">
    <name type="scientific">Cerrena zonata</name>
    <dbReference type="NCBI Taxonomy" id="2478898"/>
    <lineage>
        <taxon>Eukaryota</taxon>
        <taxon>Fungi</taxon>
        <taxon>Dikarya</taxon>
        <taxon>Basidiomycota</taxon>
        <taxon>Agaricomycotina</taxon>
        <taxon>Agaricomycetes</taxon>
        <taxon>Polyporales</taxon>
        <taxon>Cerrenaceae</taxon>
        <taxon>Cerrena</taxon>
    </lineage>
</organism>
<reference evidence="3 4" key="1">
    <citation type="submission" date="2022-09" db="EMBL/GenBank/DDBJ databases">
        <authorList>
            <person name="Palmer J.M."/>
        </authorList>
    </citation>
    <scope>NUCLEOTIDE SEQUENCE [LARGE SCALE GENOMIC DNA]</scope>
    <source>
        <strain evidence="3 4">DSM 7382</strain>
    </source>
</reference>
<feature type="transmembrane region" description="Helical" evidence="1">
    <location>
        <begin position="158"/>
        <end position="185"/>
    </location>
</feature>
<dbReference type="PANTHER" id="PTHR40465:SF1">
    <property type="entry name" value="DUF6534 DOMAIN-CONTAINING PROTEIN"/>
    <property type="match status" value="1"/>
</dbReference>
<name>A0AAW0FZM4_9APHY</name>
<keyword evidence="1" id="KW-0812">Transmembrane</keyword>
<evidence type="ECO:0000256" key="1">
    <source>
        <dbReference type="SAM" id="Phobius"/>
    </source>
</evidence>
<feature type="transmembrane region" description="Helical" evidence="1">
    <location>
        <begin position="115"/>
        <end position="138"/>
    </location>
</feature>
<dbReference type="AlphaFoldDB" id="A0AAW0FZM4"/>
<feature type="domain" description="DUF6534" evidence="2">
    <location>
        <begin position="169"/>
        <end position="255"/>
    </location>
</feature>
<keyword evidence="4" id="KW-1185">Reference proteome</keyword>
<dbReference type="Pfam" id="PF20152">
    <property type="entry name" value="DUF6534"/>
    <property type="match status" value="1"/>
</dbReference>
<feature type="transmembrane region" description="Helical" evidence="1">
    <location>
        <begin position="66"/>
        <end position="94"/>
    </location>
</feature>
<feature type="transmembrane region" description="Helical" evidence="1">
    <location>
        <begin position="42"/>
        <end position="60"/>
    </location>
</feature>
<sequence>MAIFASIVGGFIEGISISNILFGITVAQFYVYTQNWNRDPKWLKCLATLVILLEVAYTAFAQRGQYFYFVLAIGDPVLLIKIDWSIPAAVAVEFMTEIVVRGFYMYRMWIFSKNLALLVVSGLLLAYWAGIFSVSAIVDMIKSDAWIIYKEGRGYKGYFPGVISSLSLSILLDLLTAITMVYYLYRRQSQLTRAQGILGWLMLYFVSTGVVLAALAGNVLICFFASPNTLLWAGMITLYARSVSNCFFGALNARQVLRSKQGQIVTFGGGFVQNSNNPASVELRQVAHVQVSNNMMLSTGSNTTLDNGSPDIKPMDTLNIA</sequence>
<evidence type="ECO:0000313" key="4">
    <source>
        <dbReference type="Proteomes" id="UP001385951"/>
    </source>
</evidence>
<accession>A0AAW0FZM4</accession>
<dbReference type="InterPro" id="IPR045339">
    <property type="entry name" value="DUF6534"/>
</dbReference>
<dbReference type="Proteomes" id="UP001385951">
    <property type="component" value="Unassembled WGS sequence"/>
</dbReference>
<dbReference type="PANTHER" id="PTHR40465">
    <property type="entry name" value="CHROMOSOME 1, WHOLE GENOME SHOTGUN SEQUENCE"/>
    <property type="match status" value="1"/>
</dbReference>
<comment type="caution">
    <text evidence="3">The sequence shown here is derived from an EMBL/GenBank/DDBJ whole genome shotgun (WGS) entry which is preliminary data.</text>
</comment>
<dbReference type="EMBL" id="JASBNA010000034">
    <property type="protein sequence ID" value="KAK7682752.1"/>
    <property type="molecule type" value="Genomic_DNA"/>
</dbReference>
<evidence type="ECO:0000313" key="3">
    <source>
        <dbReference type="EMBL" id="KAK7682752.1"/>
    </source>
</evidence>
<gene>
    <name evidence="3" type="ORF">QCA50_014135</name>
</gene>